<evidence type="ECO:0000313" key="1">
    <source>
        <dbReference type="EMBL" id="RMZ97689.1"/>
    </source>
</evidence>
<proteinExistence type="predicted"/>
<protein>
    <submittedName>
        <fullName evidence="1">Uncharacterized protein</fullName>
    </submittedName>
</protein>
<organism evidence="1 2">
    <name type="scientific">Brachionus plicatilis</name>
    <name type="common">Marine rotifer</name>
    <name type="synonym">Brachionus muelleri</name>
    <dbReference type="NCBI Taxonomy" id="10195"/>
    <lineage>
        <taxon>Eukaryota</taxon>
        <taxon>Metazoa</taxon>
        <taxon>Spiralia</taxon>
        <taxon>Gnathifera</taxon>
        <taxon>Rotifera</taxon>
        <taxon>Eurotatoria</taxon>
        <taxon>Monogononta</taxon>
        <taxon>Pseudotrocha</taxon>
        <taxon>Ploima</taxon>
        <taxon>Brachionidae</taxon>
        <taxon>Brachionus</taxon>
    </lineage>
</organism>
<dbReference type="Proteomes" id="UP000276133">
    <property type="component" value="Unassembled WGS sequence"/>
</dbReference>
<keyword evidence="2" id="KW-1185">Reference proteome</keyword>
<name>A0A3M7PF94_BRAPC</name>
<reference evidence="1 2" key="1">
    <citation type="journal article" date="2018" name="Sci. Rep.">
        <title>Genomic signatures of local adaptation to the degree of environmental predictability in rotifers.</title>
        <authorList>
            <person name="Franch-Gras L."/>
            <person name="Hahn C."/>
            <person name="Garcia-Roger E.M."/>
            <person name="Carmona M.J."/>
            <person name="Serra M."/>
            <person name="Gomez A."/>
        </authorList>
    </citation>
    <scope>NUCLEOTIDE SEQUENCE [LARGE SCALE GENOMIC DNA]</scope>
    <source>
        <strain evidence="1">HYR1</strain>
    </source>
</reference>
<comment type="caution">
    <text evidence="1">The sequence shown here is derived from an EMBL/GenBank/DDBJ whole genome shotgun (WGS) entry which is preliminary data.</text>
</comment>
<dbReference type="AlphaFoldDB" id="A0A3M7PF94"/>
<sequence>MNNVITTKLTIIYLAKSCSKIISNLNSSFGISRSKNMYWNEIHSNIGKLESNCHFRSFDNGGKTIGPQSLKLLNKDLSD</sequence>
<accession>A0A3M7PF94</accession>
<dbReference type="EMBL" id="REGN01011254">
    <property type="protein sequence ID" value="RMZ97689.1"/>
    <property type="molecule type" value="Genomic_DNA"/>
</dbReference>
<gene>
    <name evidence="1" type="ORF">BpHYR1_022186</name>
</gene>
<evidence type="ECO:0000313" key="2">
    <source>
        <dbReference type="Proteomes" id="UP000276133"/>
    </source>
</evidence>